<name>A0AAF0EDE5_9BASI</name>
<dbReference type="GO" id="GO:0070291">
    <property type="term" value="P:N-acylethanolamine metabolic process"/>
    <property type="evidence" value="ECO:0007669"/>
    <property type="project" value="TreeGrafter"/>
</dbReference>
<evidence type="ECO:0000313" key="3">
    <source>
        <dbReference type="Proteomes" id="UP001214415"/>
    </source>
</evidence>
<protein>
    <submittedName>
        <fullName evidence="2">N-acetylphosphatidylethanolamine-hydrolyzing phospholipase D</fullName>
        <ecNumber evidence="2">3.1.4.54</ecNumber>
    </submittedName>
</protein>
<dbReference type="EMBL" id="CP119903">
    <property type="protein sequence ID" value="WFD23550.1"/>
    <property type="molecule type" value="Genomic_DNA"/>
</dbReference>
<dbReference type="AlphaFoldDB" id="A0AAF0EDE5"/>
<dbReference type="PANTHER" id="PTHR15032">
    <property type="entry name" value="N-ACYL-PHOSPHATIDYLETHANOLAMINE-HYDROLYZING PHOSPHOLIPASE D"/>
    <property type="match status" value="1"/>
</dbReference>
<sequence>MSWETSLTQLAGRLPPWRSSAYVLGMMLGAYTGFWCLQELTRAWVLSARRRRHPVRSRADAACTDDAWLGHADEKARQHIVARFQPFFFLGRSLNVAPAERRGVPSWGGRVWRYVQRPWRSSHPPLEAQQCVHPVSMEQLWGLPAPAAKPWATKAAAPGRGCSYTWLAPNTCLVQMHGLTLLTEPVSMSTPRDPCTMTELLAQGHIDVILVMAHLDLSLVPHVPRTTRWIVPRGVGAYLTRRGVDAAQVIELTWWDETHAPFTVPVREAAPASVRDAERRLDVAAVPTSHTSGHTLCQSYVVRCAARGQRTLSFFLGGDSGYHQALSASIGHMYGPFEGASFPIDGPGDLGVRVLMDGRQAMQAAQDLGASQCYGRPRSHGAWADTQGVQIVPRGKTQVVASV</sequence>
<dbReference type="GO" id="GO:0070290">
    <property type="term" value="F:N-acylphosphatidylethanolamine-specific phospholipase D activity"/>
    <property type="evidence" value="ECO:0007669"/>
    <property type="project" value="UniProtKB-EC"/>
</dbReference>
<dbReference type="Pfam" id="PF12706">
    <property type="entry name" value="Lactamase_B_2"/>
    <property type="match status" value="1"/>
</dbReference>
<keyword evidence="2" id="KW-0378">Hydrolase</keyword>
<dbReference type="Proteomes" id="UP001214415">
    <property type="component" value="Chromosome 4"/>
</dbReference>
<reference evidence="2" key="1">
    <citation type="submission" date="2023-03" db="EMBL/GenBank/DDBJ databases">
        <title>Mating type loci evolution in Malassezia.</title>
        <authorList>
            <person name="Coelho M.A."/>
        </authorList>
    </citation>
    <scope>NUCLEOTIDE SEQUENCE</scope>
    <source>
        <strain evidence="2">CBS 12830</strain>
    </source>
</reference>
<evidence type="ECO:0000259" key="1">
    <source>
        <dbReference type="Pfam" id="PF12706"/>
    </source>
</evidence>
<dbReference type="InterPro" id="IPR001279">
    <property type="entry name" value="Metallo-B-lactamas"/>
</dbReference>
<gene>
    <name evidence="2" type="ORF">MEQU1_002242</name>
</gene>
<organism evidence="2 3">
    <name type="scientific">Malassezia equina</name>
    <dbReference type="NCBI Taxonomy" id="1381935"/>
    <lineage>
        <taxon>Eukaryota</taxon>
        <taxon>Fungi</taxon>
        <taxon>Dikarya</taxon>
        <taxon>Basidiomycota</taxon>
        <taxon>Ustilaginomycotina</taxon>
        <taxon>Malasseziomycetes</taxon>
        <taxon>Malasseziales</taxon>
        <taxon>Malasseziaceae</taxon>
        <taxon>Malassezia</taxon>
    </lineage>
</organism>
<evidence type="ECO:0000313" key="2">
    <source>
        <dbReference type="EMBL" id="WFD23550.1"/>
    </source>
</evidence>
<dbReference type="Gene3D" id="3.60.15.10">
    <property type="entry name" value="Ribonuclease Z/Hydroxyacylglutathione hydrolase-like"/>
    <property type="match status" value="1"/>
</dbReference>
<dbReference type="GO" id="GO:0005737">
    <property type="term" value="C:cytoplasm"/>
    <property type="evidence" value="ECO:0007669"/>
    <property type="project" value="TreeGrafter"/>
</dbReference>
<dbReference type="GO" id="GO:0070292">
    <property type="term" value="P:N-acylphosphatidylethanolamine metabolic process"/>
    <property type="evidence" value="ECO:0007669"/>
    <property type="project" value="TreeGrafter"/>
</dbReference>
<proteinExistence type="predicted"/>
<dbReference type="PANTHER" id="PTHR15032:SF35">
    <property type="entry name" value="METALLO-BETA-LACTAMASE DOMAIN-CONTAINING PROTEIN"/>
    <property type="match status" value="1"/>
</dbReference>
<dbReference type="EC" id="3.1.4.54" evidence="2"/>
<keyword evidence="3" id="KW-1185">Reference proteome</keyword>
<dbReference type="InterPro" id="IPR036866">
    <property type="entry name" value="RibonucZ/Hydroxyglut_hydro"/>
</dbReference>
<accession>A0AAF0EDE5</accession>
<feature type="domain" description="Metallo-beta-lactamase" evidence="1">
    <location>
        <begin position="205"/>
        <end position="373"/>
    </location>
</feature>